<reference evidence="2" key="2">
    <citation type="journal article" date="2015" name="Data Brief">
        <title>Shoot transcriptome of the giant reed, Arundo donax.</title>
        <authorList>
            <person name="Barrero R.A."/>
            <person name="Guerrero F.D."/>
            <person name="Moolhuijzen P."/>
            <person name="Goolsby J.A."/>
            <person name="Tidwell J."/>
            <person name="Bellgard S.E."/>
            <person name="Bellgard M.I."/>
        </authorList>
    </citation>
    <scope>NUCLEOTIDE SEQUENCE</scope>
    <source>
        <tissue evidence="2">Shoot tissue taken approximately 20 cm above the soil surface</tissue>
    </source>
</reference>
<dbReference type="AlphaFoldDB" id="A0A0A9AY12"/>
<sequence>MPLGFSSKNTNSALSPTPTTSVDVSPSAGPEPCPTRFLQVSLTEMVSLSTHSPAPAPPCSSVLPNQTRS</sequence>
<evidence type="ECO:0000313" key="2">
    <source>
        <dbReference type="EMBL" id="JAD54773.1"/>
    </source>
</evidence>
<accession>A0A0A9AY12</accession>
<name>A0A0A9AY12_ARUDO</name>
<feature type="compositionally biased region" description="Polar residues" evidence="1">
    <location>
        <begin position="1"/>
        <end position="24"/>
    </location>
</feature>
<feature type="region of interest" description="Disordered" evidence="1">
    <location>
        <begin position="47"/>
        <end position="69"/>
    </location>
</feature>
<evidence type="ECO:0000256" key="1">
    <source>
        <dbReference type="SAM" id="MobiDB-lite"/>
    </source>
</evidence>
<feature type="region of interest" description="Disordered" evidence="1">
    <location>
        <begin position="1"/>
        <end position="35"/>
    </location>
</feature>
<proteinExistence type="predicted"/>
<reference evidence="2" key="1">
    <citation type="submission" date="2014-09" db="EMBL/GenBank/DDBJ databases">
        <authorList>
            <person name="Magalhaes I.L.F."/>
            <person name="Oliveira U."/>
            <person name="Santos F.R."/>
            <person name="Vidigal T.H.D.A."/>
            <person name="Brescovit A.D."/>
            <person name="Santos A.J."/>
        </authorList>
    </citation>
    <scope>NUCLEOTIDE SEQUENCE</scope>
    <source>
        <tissue evidence="2">Shoot tissue taken approximately 20 cm above the soil surface</tissue>
    </source>
</reference>
<dbReference type="EMBL" id="GBRH01243122">
    <property type="protein sequence ID" value="JAD54773.1"/>
    <property type="molecule type" value="Transcribed_RNA"/>
</dbReference>
<organism evidence="2">
    <name type="scientific">Arundo donax</name>
    <name type="common">Giant reed</name>
    <name type="synonym">Donax arundinaceus</name>
    <dbReference type="NCBI Taxonomy" id="35708"/>
    <lineage>
        <taxon>Eukaryota</taxon>
        <taxon>Viridiplantae</taxon>
        <taxon>Streptophyta</taxon>
        <taxon>Embryophyta</taxon>
        <taxon>Tracheophyta</taxon>
        <taxon>Spermatophyta</taxon>
        <taxon>Magnoliopsida</taxon>
        <taxon>Liliopsida</taxon>
        <taxon>Poales</taxon>
        <taxon>Poaceae</taxon>
        <taxon>PACMAD clade</taxon>
        <taxon>Arundinoideae</taxon>
        <taxon>Arundineae</taxon>
        <taxon>Arundo</taxon>
    </lineage>
</organism>
<protein>
    <submittedName>
        <fullName evidence="2">Uncharacterized protein</fullName>
    </submittedName>
</protein>